<gene>
    <name evidence="2" type="ORF">G6M90_00g106610</name>
</gene>
<dbReference type="AlphaFoldDB" id="A0A7D5V4L4"/>
<feature type="compositionally biased region" description="Polar residues" evidence="1">
    <location>
        <begin position="164"/>
        <end position="184"/>
    </location>
</feature>
<keyword evidence="3" id="KW-1185">Reference proteome</keyword>
<feature type="region of interest" description="Disordered" evidence="1">
    <location>
        <begin position="157"/>
        <end position="184"/>
    </location>
</feature>
<dbReference type="EMBL" id="CP058938">
    <property type="protein sequence ID" value="QLI74277.1"/>
    <property type="molecule type" value="Genomic_DNA"/>
</dbReference>
<feature type="compositionally biased region" description="Polar residues" evidence="1">
    <location>
        <begin position="234"/>
        <end position="244"/>
    </location>
</feature>
<evidence type="ECO:0000313" key="3">
    <source>
        <dbReference type="Proteomes" id="UP000510686"/>
    </source>
</evidence>
<evidence type="ECO:0000313" key="2">
    <source>
        <dbReference type="EMBL" id="QLI74277.1"/>
    </source>
</evidence>
<feature type="compositionally biased region" description="Low complexity" evidence="1">
    <location>
        <begin position="259"/>
        <end position="276"/>
    </location>
</feature>
<dbReference type="GeneID" id="26247316"/>
<feature type="region of interest" description="Disordered" evidence="1">
    <location>
        <begin position="197"/>
        <end position="316"/>
    </location>
</feature>
<protein>
    <submittedName>
        <fullName evidence="2">Uncharacterized protein</fullName>
    </submittedName>
</protein>
<dbReference type="KEGG" id="mbrn:26247316"/>
<organism evidence="2 3">
    <name type="scientific">Metarhizium brunneum</name>
    <dbReference type="NCBI Taxonomy" id="500148"/>
    <lineage>
        <taxon>Eukaryota</taxon>
        <taxon>Fungi</taxon>
        <taxon>Dikarya</taxon>
        <taxon>Ascomycota</taxon>
        <taxon>Pezizomycotina</taxon>
        <taxon>Sordariomycetes</taxon>
        <taxon>Hypocreomycetidae</taxon>
        <taxon>Hypocreales</taxon>
        <taxon>Clavicipitaceae</taxon>
        <taxon>Metarhizium</taxon>
    </lineage>
</organism>
<sequence length="428" mass="45733">MAQSTVSKLENFRVPGTEALEARLMKYLEGDKYTWLRENWIPKFLHLAGSKEPAVGIAWIICGTLAQLNREGSHMKEKPLTPDTLGKMYATQDLKLFGVFFESKEVAEKAWKQLPPWMPGKLMTSADLASAVLAPMKAEVTFTSRYSITAWRPEKELKHKESSTFHGSSSCGRPRSGLSTAPLNQLSSFPSLNSTSFGIVNPSEDEGPNIVDGSSSCGPPASGPSTAPYGQASPFPSINNTSFGIVNYSEDEGPNTVDGSSSCGPPASGPSTAPYGQPSPFPSINNTSFGIVRHSDDEESSTSSRPNPGGPAAVYHWQESVPPGLGLFPFSSGSLPLVYTNPYECGLPSPFAALPSSTSPGVTSYADTEKAKDEPSGTSNRSERPWANFSVPMEGEPLVDDDGVVFETPGFRNRGAAKGNKCDGEEET</sequence>
<name>A0A7D5V4L4_9HYPO</name>
<proteinExistence type="predicted"/>
<dbReference type="OrthoDB" id="10417963at2759"/>
<dbReference type="Proteomes" id="UP000510686">
    <property type="component" value="Chromosome 7"/>
</dbReference>
<reference evidence="2 3" key="1">
    <citation type="submission" date="2020-07" db="EMBL/GenBank/DDBJ databases">
        <title>Telomere length de novo assembly of all 7 chromosomes of the fungus, Metarhizium brunneum, using a novel assembly pipeline.</title>
        <authorList>
            <person name="Saud z."/>
            <person name="Kortsinoglou A."/>
            <person name="Kouvelis V.N."/>
            <person name="Butt T.M."/>
        </authorList>
    </citation>
    <scope>NUCLEOTIDE SEQUENCE [LARGE SCALE GENOMIC DNA]</scope>
    <source>
        <strain evidence="2 3">4556</strain>
    </source>
</reference>
<feature type="compositionally biased region" description="Polar residues" evidence="1">
    <location>
        <begin position="355"/>
        <end position="366"/>
    </location>
</feature>
<accession>A0A7D5V4L4</accession>
<dbReference type="RefSeq" id="XP_014539877.1">
    <property type="nucleotide sequence ID" value="XM_014684391.1"/>
</dbReference>
<feature type="region of interest" description="Disordered" evidence="1">
    <location>
        <begin position="352"/>
        <end position="428"/>
    </location>
</feature>
<evidence type="ECO:0000256" key="1">
    <source>
        <dbReference type="SAM" id="MobiDB-lite"/>
    </source>
</evidence>
<feature type="compositionally biased region" description="Low complexity" evidence="1">
    <location>
        <begin position="213"/>
        <end position="230"/>
    </location>
</feature>